<dbReference type="GO" id="GO:0000976">
    <property type="term" value="F:transcription cis-regulatory region binding"/>
    <property type="evidence" value="ECO:0007669"/>
    <property type="project" value="TreeGrafter"/>
</dbReference>
<dbReference type="Proteomes" id="UP000320593">
    <property type="component" value="Unassembled WGS sequence"/>
</dbReference>
<accession>A0A562SUJ6</accession>
<organism evidence="5 6">
    <name type="scientific">Roseibium hamelinense</name>
    <dbReference type="NCBI Taxonomy" id="150831"/>
    <lineage>
        <taxon>Bacteria</taxon>
        <taxon>Pseudomonadati</taxon>
        <taxon>Pseudomonadota</taxon>
        <taxon>Alphaproteobacteria</taxon>
        <taxon>Hyphomicrobiales</taxon>
        <taxon>Stappiaceae</taxon>
        <taxon>Roseibium</taxon>
    </lineage>
</organism>
<keyword evidence="3" id="KW-0804">Transcription</keyword>
<dbReference type="Pfam" id="PF12833">
    <property type="entry name" value="HTH_18"/>
    <property type="match status" value="1"/>
</dbReference>
<name>A0A562SUJ6_9HYPH</name>
<protein>
    <submittedName>
        <fullName evidence="5">AraC-like DNA-binding protein</fullName>
    </submittedName>
</protein>
<evidence type="ECO:0000259" key="4">
    <source>
        <dbReference type="PROSITE" id="PS01124"/>
    </source>
</evidence>
<evidence type="ECO:0000313" key="5">
    <source>
        <dbReference type="EMBL" id="TWI84654.1"/>
    </source>
</evidence>
<dbReference type="AlphaFoldDB" id="A0A562SUJ6"/>
<sequence>MPLEMEWVRSDTIKVLKSHRAMRNIDWDALAREHSFDPAVLDDPVGVIPLSACLGIFEHVAQHLRHDSIMFDIFHSLDAGTFSVFDYLFLCAPDLRRACRAWVRFMSIRTNAYTVRFEENTDPAFFEWPLITGYGEWQQHTYARFGWAARQFEFALDDPAPPLRFEITTGPPKNPSRFLDRYRNAITFRAERNRIFVPQSLLDKPLPKNENNLYSIIEKAALEELEKTSGKHSRTAEIAQTISENLKTGSFSLANVAESLQVSQRDVQRALEKEGTSFRKLSEDVRKSAAAHFLTTTTLPLKEVAFLVGFSEPSTFSRAVKGWFGVSPRAFRQEKSDATFETKHY</sequence>
<dbReference type="PANTHER" id="PTHR47894">
    <property type="entry name" value="HTH-TYPE TRANSCRIPTIONAL REGULATOR GADX"/>
    <property type="match status" value="1"/>
</dbReference>
<dbReference type="SUPFAM" id="SSF46689">
    <property type="entry name" value="Homeodomain-like"/>
    <property type="match status" value="1"/>
</dbReference>
<keyword evidence="6" id="KW-1185">Reference proteome</keyword>
<dbReference type="PANTHER" id="PTHR47894:SF4">
    <property type="entry name" value="HTH-TYPE TRANSCRIPTIONAL REGULATOR GADX"/>
    <property type="match status" value="1"/>
</dbReference>
<dbReference type="InterPro" id="IPR018060">
    <property type="entry name" value="HTH_AraC"/>
</dbReference>
<dbReference type="InterPro" id="IPR032687">
    <property type="entry name" value="AraC-type_N"/>
</dbReference>
<evidence type="ECO:0000256" key="3">
    <source>
        <dbReference type="ARBA" id="ARBA00023163"/>
    </source>
</evidence>
<dbReference type="OrthoDB" id="9805730at2"/>
<dbReference type="Gene3D" id="1.10.10.60">
    <property type="entry name" value="Homeodomain-like"/>
    <property type="match status" value="1"/>
</dbReference>
<evidence type="ECO:0000256" key="2">
    <source>
        <dbReference type="ARBA" id="ARBA00023125"/>
    </source>
</evidence>
<reference evidence="5 6" key="1">
    <citation type="submission" date="2019-07" db="EMBL/GenBank/DDBJ databases">
        <title>Genomic Encyclopedia of Archaeal and Bacterial Type Strains, Phase II (KMG-II): from individual species to whole genera.</title>
        <authorList>
            <person name="Goeker M."/>
        </authorList>
    </citation>
    <scope>NUCLEOTIDE SEQUENCE [LARGE SCALE GENOMIC DNA]</scope>
    <source>
        <strain evidence="5 6">ATCC BAA-252</strain>
    </source>
</reference>
<dbReference type="RefSeq" id="WP_145344710.1">
    <property type="nucleotide sequence ID" value="NZ_SMLY01000067.1"/>
</dbReference>
<evidence type="ECO:0000313" key="6">
    <source>
        <dbReference type="Proteomes" id="UP000320593"/>
    </source>
</evidence>
<dbReference type="InterPro" id="IPR009057">
    <property type="entry name" value="Homeodomain-like_sf"/>
</dbReference>
<comment type="caution">
    <text evidence="5">The sequence shown here is derived from an EMBL/GenBank/DDBJ whole genome shotgun (WGS) entry which is preliminary data.</text>
</comment>
<feature type="domain" description="HTH araC/xylS-type" evidence="4">
    <location>
        <begin position="236"/>
        <end position="334"/>
    </location>
</feature>
<keyword evidence="2 5" id="KW-0238">DNA-binding</keyword>
<evidence type="ECO:0000256" key="1">
    <source>
        <dbReference type="ARBA" id="ARBA00023015"/>
    </source>
</evidence>
<keyword evidence="1" id="KW-0805">Transcription regulation</keyword>
<proteinExistence type="predicted"/>
<dbReference type="EMBL" id="VLLF01000007">
    <property type="protein sequence ID" value="TWI84654.1"/>
    <property type="molecule type" value="Genomic_DNA"/>
</dbReference>
<dbReference type="GO" id="GO:0005829">
    <property type="term" value="C:cytosol"/>
    <property type="evidence" value="ECO:0007669"/>
    <property type="project" value="TreeGrafter"/>
</dbReference>
<dbReference type="SMART" id="SM00342">
    <property type="entry name" value="HTH_ARAC"/>
    <property type="match status" value="1"/>
</dbReference>
<dbReference type="GO" id="GO:0003700">
    <property type="term" value="F:DNA-binding transcription factor activity"/>
    <property type="evidence" value="ECO:0007669"/>
    <property type="project" value="InterPro"/>
</dbReference>
<dbReference type="PROSITE" id="PS01124">
    <property type="entry name" value="HTH_ARAC_FAMILY_2"/>
    <property type="match status" value="1"/>
</dbReference>
<gene>
    <name evidence="5" type="ORF">JM93_02988</name>
</gene>
<dbReference type="Pfam" id="PF12625">
    <property type="entry name" value="Arabinose_bd"/>
    <property type="match status" value="1"/>
</dbReference>